<feature type="region of interest" description="Disordered" evidence="15">
    <location>
        <begin position="218"/>
        <end position="252"/>
    </location>
</feature>
<dbReference type="Gramene" id="TraesLAC1B03G00289060.1">
    <property type="protein sequence ID" value="TraesLAC1B03G00289060.1"/>
    <property type="gene ID" value="TraesLAC1B03G00289060"/>
</dbReference>
<protein>
    <recommendedName>
        <fullName evidence="2">non-specific serine/threonine protein kinase</fullName>
        <ecNumber evidence="2">2.7.11.1</ecNumber>
    </recommendedName>
</protein>
<feature type="compositionally biased region" description="Polar residues" evidence="15">
    <location>
        <begin position="218"/>
        <end position="238"/>
    </location>
</feature>
<dbReference type="GO" id="GO:0004674">
    <property type="term" value="F:protein serine/threonine kinase activity"/>
    <property type="evidence" value="ECO:0007669"/>
    <property type="project" value="UniProtKB-KW"/>
</dbReference>
<evidence type="ECO:0000256" key="7">
    <source>
        <dbReference type="ARBA" id="ARBA00022741"/>
    </source>
</evidence>
<comment type="subcellular location">
    <subcellularLocation>
        <location evidence="1">Membrane</location>
        <topology evidence="1">Single-pass membrane protein</topology>
    </subcellularLocation>
</comment>
<dbReference type="Gramene" id="TraesCS1B03G0568600.1">
    <property type="protein sequence ID" value="TraesCS1B03G0568600.1.CDS"/>
    <property type="gene ID" value="TraesCS1B03G0568600"/>
</dbReference>
<dbReference type="InterPro" id="IPR052232">
    <property type="entry name" value="RLK_Ser/Thr-Kinase"/>
</dbReference>
<dbReference type="Gramene" id="TraesCS1B02G193000.1">
    <property type="protein sequence ID" value="TraesCS1B02G193000.1"/>
    <property type="gene ID" value="TraesCS1B02G193000"/>
</dbReference>
<feature type="binding site" evidence="14">
    <location>
        <position position="297"/>
    </location>
    <ligand>
        <name>ATP</name>
        <dbReference type="ChEBI" id="CHEBI:30616"/>
    </ligand>
</feature>
<feature type="compositionally biased region" description="Basic residues" evidence="15">
    <location>
        <begin position="63"/>
        <end position="75"/>
    </location>
</feature>
<dbReference type="EC" id="2.7.11.1" evidence="2"/>
<keyword evidence="7 14" id="KW-0547">Nucleotide-binding</keyword>
<keyword evidence="5" id="KW-0808">Transferase</keyword>
<evidence type="ECO:0000256" key="10">
    <source>
        <dbReference type="ARBA" id="ARBA00022989"/>
    </source>
</evidence>
<evidence type="ECO:0000256" key="3">
    <source>
        <dbReference type="ARBA" id="ARBA00022527"/>
    </source>
</evidence>
<dbReference type="AlphaFoldDB" id="A0A3B5YWQ5"/>
<dbReference type="GO" id="GO:0016020">
    <property type="term" value="C:membrane"/>
    <property type="evidence" value="ECO:0007669"/>
    <property type="project" value="UniProtKB-SubCell"/>
</dbReference>
<dbReference type="CDD" id="cd14066">
    <property type="entry name" value="STKc_IRAK"/>
    <property type="match status" value="1"/>
</dbReference>
<accession>A0A3B5YWQ5</accession>
<dbReference type="SMR" id="A0A3B5YWQ5"/>
<dbReference type="PANTHER" id="PTHR47984:SF24">
    <property type="entry name" value="OS10G0533150 PROTEIN"/>
    <property type="match status" value="1"/>
</dbReference>
<organism evidence="18">
    <name type="scientific">Triticum aestivum</name>
    <name type="common">Wheat</name>
    <dbReference type="NCBI Taxonomy" id="4565"/>
    <lineage>
        <taxon>Eukaryota</taxon>
        <taxon>Viridiplantae</taxon>
        <taxon>Streptophyta</taxon>
        <taxon>Embryophyta</taxon>
        <taxon>Tracheophyta</taxon>
        <taxon>Spermatophyta</taxon>
        <taxon>Magnoliopsida</taxon>
        <taxon>Liliopsida</taxon>
        <taxon>Poales</taxon>
        <taxon>Poaceae</taxon>
        <taxon>BOP clade</taxon>
        <taxon>Pooideae</taxon>
        <taxon>Triticodae</taxon>
        <taxon>Triticeae</taxon>
        <taxon>Triticinae</taxon>
        <taxon>Triticum</taxon>
    </lineage>
</organism>
<evidence type="ECO:0000256" key="12">
    <source>
        <dbReference type="ARBA" id="ARBA00047899"/>
    </source>
</evidence>
<dbReference type="PROSITE" id="PS00108">
    <property type="entry name" value="PROTEIN_KINASE_ST"/>
    <property type="match status" value="1"/>
</dbReference>
<dbReference type="InterPro" id="IPR000719">
    <property type="entry name" value="Prot_kinase_dom"/>
</dbReference>
<dbReference type="GO" id="GO:0005524">
    <property type="term" value="F:ATP binding"/>
    <property type="evidence" value="ECO:0007669"/>
    <property type="project" value="UniProtKB-UniRule"/>
</dbReference>
<evidence type="ECO:0000256" key="14">
    <source>
        <dbReference type="PROSITE-ProRule" id="PRU10141"/>
    </source>
</evidence>
<evidence type="ECO:0000256" key="4">
    <source>
        <dbReference type="ARBA" id="ARBA00022553"/>
    </source>
</evidence>
<dbReference type="Gramene" id="TraesNOR1B03G00290220.1">
    <property type="protein sequence ID" value="TraesNOR1B03G00290220.1"/>
    <property type="gene ID" value="TraesNOR1B03G00290220"/>
</dbReference>
<comment type="catalytic activity">
    <reaction evidence="12">
        <text>L-threonyl-[protein] + ATP = O-phospho-L-threonyl-[protein] + ADP + H(+)</text>
        <dbReference type="Rhea" id="RHEA:46608"/>
        <dbReference type="Rhea" id="RHEA-COMP:11060"/>
        <dbReference type="Rhea" id="RHEA-COMP:11605"/>
        <dbReference type="ChEBI" id="CHEBI:15378"/>
        <dbReference type="ChEBI" id="CHEBI:30013"/>
        <dbReference type="ChEBI" id="CHEBI:30616"/>
        <dbReference type="ChEBI" id="CHEBI:61977"/>
        <dbReference type="ChEBI" id="CHEBI:456216"/>
        <dbReference type="EC" id="2.7.11.1"/>
    </reaction>
</comment>
<name>A0A3B5YWQ5_WHEAT</name>
<feature type="domain" description="Protein kinase" evidence="17">
    <location>
        <begin position="269"/>
        <end position="546"/>
    </location>
</feature>
<feature type="compositionally biased region" description="Low complexity" evidence="15">
    <location>
        <begin position="239"/>
        <end position="249"/>
    </location>
</feature>
<keyword evidence="8" id="KW-0418">Kinase</keyword>
<dbReference type="Gramene" id="TraesLDM1B03G00285590.1">
    <property type="protein sequence ID" value="TraesLDM1B03G00285590.1"/>
    <property type="gene ID" value="TraesLDM1B03G00285590"/>
</dbReference>
<keyword evidence="11 16" id="KW-0472">Membrane</keyword>
<dbReference type="Gramene" id="TraesJUL1B03G00285910.1">
    <property type="protein sequence ID" value="TraesJUL1B03G00285910.1"/>
    <property type="gene ID" value="TraesJUL1B03G00285910"/>
</dbReference>
<dbReference type="Gramene" id="TraesRN1B0100566900.1">
    <property type="protein sequence ID" value="TraesRN1B0100566900.1"/>
    <property type="gene ID" value="TraesRN1B0100566900"/>
</dbReference>
<evidence type="ECO:0000259" key="17">
    <source>
        <dbReference type="PROSITE" id="PS50011"/>
    </source>
</evidence>
<dbReference type="InterPro" id="IPR011009">
    <property type="entry name" value="Kinase-like_dom_sf"/>
</dbReference>
<dbReference type="PROSITE" id="PS00107">
    <property type="entry name" value="PROTEIN_KINASE_ATP"/>
    <property type="match status" value="1"/>
</dbReference>
<feature type="compositionally biased region" description="Pro residues" evidence="15">
    <location>
        <begin position="20"/>
        <end position="31"/>
    </location>
</feature>
<dbReference type="Gramene" id="TraesROB_scaffold_011748_01G000100.1">
    <property type="protein sequence ID" value="TraesROB_scaffold_011748_01G000100.1"/>
    <property type="gene ID" value="TraesROB_scaffold_011748_01G000100"/>
</dbReference>
<evidence type="ECO:0000256" key="5">
    <source>
        <dbReference type="ARBA" id="ARBA00022679"/>
    </source>
</evidence>
<dbReference type="Pfam" id="PF07714">
    <property type="entry name" value="PK_Tyr_Ser-Thr"/>
    <property type="match status" value="1"/>
</dbReference>
<keyword evidence="10 16" id="KW-1133">Transmembrane helix</keyword>
<dbReference type="SUPFAM" id="SSF56112">
    <property type="entry name" value="Protein kinase-like (PK-like)"/>
    <property type="match status" value="1"/>
</dbReference>
<evidence type="ECO:0000256" key="6">
    <source>
        <dbReference type="ARBA" id="ARBA00022692"/>
    </source>
</evidence>
<evidence type="ECO:0000256" key="16">
    <source>
        <dbReference type="SAM" id="Phobius"/>
    </source>
</evidence>
<keyword evidence="6 16" id="KW-0812">Transmembrane</keyword>
<feature type="transmembrane region" description="Helical" evidence="16">
    <location>
        <begin position="119"/>
        <end position="142"/>
    </location>
</feature>
<evidence type="ECO:0000313" key="19">
    <source>
        <dbReference type="Proteomes" id="UP000019116"/>
    </source>
</evidence>
<evidence type="ECO:0000256" key="11">
    <source>
        <dbReference type="ARBA" id="ARBA00023136"/>
    </source>
</evidence>
<evidence type="ECO:0000256" key="15">
    <source>
        <dbReference type="SAM" id="MobiDB-lite"/>
    </source>
</evidence>
<dbReference type="Gene3D" id="3.30.200.20">
    <property type="entry name" value="Phosphorylase Kinase, domain 1"/>
    <property type="match status" value="1"/>
</dbReference>
<sequence>MHTPRLGFRGLQPAAMTAPTAPPRKLSPPAAPRRRLSPPTAPPRKLSPPAGRARPVNMSPPRRVPHPHPPPHHRPPTPTPQRSHLHGQQQQHKQQTSAWSVGFLSAWLSQRTPVLGLRAWVLVAAAAAAVVLAVLVLTVCLCRCRRRRRRCPRVAPSLHHGGASRSMKHHLHQAMADKDIVEESIRWHPPPPCEPPFQPPIEVIKAEQKAPLITVESARTSGETGTSIAGSARGWSTESGASDAGADASQRGWGRRYTRRELEEATDGFAAQNVLGEGGYGVVYKGVLRDSTLVAIKNLHNNRGQAEKDFKVEVATIGRVRHKNLVSLLGYCSEGACRMLVYEYMENSNLDKWLHHAEGEISQLNWDTRMHILLGTAKGLAYLHEGLEPKIVHRDVKSSNILLDGQWNARVSDFGLAKLLCSEASYVTTRVMGTFGYVAPEYARTGMLNERSDVYSFGVLVMEMITGRTPVDYIRPTAEVNLVEWLKRMVAERRVEEVLDPTLPEAPPSKVLKRAVLAALRCVDPDGGQRPTMGHVVHMLEDDLRFRDELQLARGLSAHASASASSGSYEREE</sequence>
<proteinExistence type="predicted"/>
<dbReference type="Gramene" id="TraesCLE_scaffold_058436_01G000300.1">
    <property type="protein sequence ID" value="TraesCLE_scaffold_058436_01G000300.1"/>
    <property type="gene ID" value="TraesCLE_scaffold_058436_01G000300"/>
</dbReference>
<dbReference type="PROSITE" id="PS50011">
    <property type="entry name" value="PROTEIN_KINASE_DOM"/>
    <property type="match status" value="1"/>
</dbReference>
<dbReference type="GeneID" id="123123468"/>
<comment type="catalytic activity">
    <reaction evidence="13">
        <text>L-seryl-[protein] + ATP = O-phospho-L-seryl-[protein] + ADP + H(+)</text>
        <dbReference type="Rhea" id="RHEA:17989"/>
        <dbReference type="Rhea" id="RHEA-COMP:9863"/>
        <dbReference type="Rhea" id="RHEA-COMP:11604"/>
        <dbReference type="ChEBI" id="CHEBI:15378"/>
        <dbReference type="ChEBI" id="CHEBI:29999"/>
        <dbReference type="ChEBI" id="CHEBI:30616"/>
        <dbReference type="ChEBI" id="CHEBI:83421"/>
        <dbReference type="ChEBI" id="CHEBI:456216"/>
        <dbReference type="EC" id="2.7.11.1"/>
    </reaction>
</comment>
<dbReference type="Gene3D" id="1.10.510.10">
    <property type="entry name" value="Transferase(Phosphotransferase) domain 1"/>
    <property type="match status" value="1"/>
</dbReference>
<dbReference type="RefSeq" id="XP_044399922.1">
    <property type="nucleotide sequence ID" value="XM_044543987.1"/>
</dbReference>
<dbReference type="InterPro" id="IPR017441">
    <property type="entry name" value="Protein_kinase_ATP_BS"/>
</dbReference>
<reference evidence="18" key="1">
    <citation type="submission" date="2018-08" db="EMBL/GenBank/DDBJ databases">
        <authorList>
            <person name="Rossello M."/>
        </authorList>
    </citation>
    <scope>NUCLEOTIDE SEQUENCE [LARGE SCALE GENOMIC DNA]</scope>
    <source>
        <strain evidence="18">cv. Chinese Spring</strain>
    </source>
</reference>
<dbReference type="PANTHER" id="PTHR47984">
    <property type="entry name" value="OS01G0323000 PROTEIN"/>
    <property type="match status" value="1"/>
</dbReference>
<keyword evidence="9 14" id="KW-0067">ATP-binding</keyword>
<dbReference type="Gramene" id="TraesKAR1B01G0231850.1">
    <property type="protein sequence ID" value="cds.TraesKAR1B01G0231850.1"/>
    <property type="gene ID" value="TraesKAR1B01G0231850"/>
</dbReference>
<reference evidence="18" key="2">
    <citation type="submission" date="2018-10" db="UniProtKB">
        <authorList>
            <consortium name="EnsemblPlants"/>
        </authorList>
    </citation>
    <scope>IDENTIFICATION</scope>
</reference>
<dbReference type="FunFam" id="1.10.510.10:FF:000035">
    <property type="entry name" value="Putative receptor-like serine/threonine-protein kinase"/>
    <property type="match status" value="1"/>
</dbReference>
<evidence type="ECO:0000256" key="9">
    <source>
        <dbReference type="ARBA" id="ARBA00022840"/>
    </source>
</evidence>
<dbReference type="EnsemblPlants" id="TraesCS1B02G193000.1">
    <property type="protein sequence ID" value="TraesCS1B02G193000.1"/>
    <property type="gene ID" value="TraesCS1B02G193000"/>
</dbReference>
<keyword evidence="3" id="KW-0723">Serine/threonine-protein kinase</keyword>
<dbReference type="Gramene" id="TraesWEE_scaffold_002160_01G000100.1">
    <property type="protein sequence ID" value="TraesWEE_scaffold_002160_01G000100.1"/>
    <property type="gene ID" value="TraesWEE_scaffold_002160_01G000100"/>
</dbReference>
<dbReference type="OrthoDB" id="4062651at2759"/>
<dbReference type="Gramene" id="TraesSTA1B03G00284470.1">
    <property type="protein sequence ID" value="TraesSTA1B03G00284470.1"/>
    <property type="gene ID" value="TraesSTA1B03G00284470"/>
</dbReference>
<dbReference type="Gramene" id="TraesSYM1B03G00294090.1">
    <property type="protein sequence ID" value="TraesSYM1B03G00294090.1"/>
    <property type="gene ID" value="TraesSYM1B03G00294090"/>
</dbReference>
<feature type="region of interest" description="Disordered" evidence="15">
    <location>
        <begin position="1"/>
        <end position="97"/>
    </location>
</feature>
<dbReference type="InterPro" id="IPR001245">
    <property type="entry name" value="Ser-Thr/Tyr_kinase_cat_dom"/>
</dbReference>
<evidence type="ECO:0000256" key="2">
    <source>
        <dbReference type="ARBA" id="ARBA00012513"/>
    </source>
</evidence>
<gene>
    <name evidence="18" type="primary">LOC123123468</name>
</gene>
<dbReference type="Gramene" id="TraesJAG1B03G00285700.1">
    <property type="protein sequence ID" value="TraesJAG1B03G00285700.1"/>
    <property type="gene ID" value="TraesJAG1B03G00285700"/>
</dbReference>
<dbReference type="FunFam" id="3.30.200.20:FF:000178">
    <property type="entry name" value="serine/threonine-protein kinase PBS1-like"/>
    <property type="match status" value="1"/>
</dbReference>
<dbReference type="Proteomes" id="UP000019116">
    <property type="component" value="Chromosome 1B"/>
</dbReference>
<dbReference type="STRING" id="4565.A0A3B5YWQ5"/>
<evidence type="ECO:0000313" key="18">
    <source>
        <dbReference type="EnsemblPlants" id="TraesCS1B02G193000.1"/>
    </source>
</evidence>
<keyword evidence="19" id="KW-1185">Reference proteome</keyword>
<evidence type="ECO:0000256" key="13">
    <source>
        <dbReference type="ARBA" id="ARBA00048679"/>
    </source>
</evidence>
<dbReference type="SMART" id="SM00220">
    <property type="entry name" value="S_TKc"/>
    <property type="match status" value="1"/>
</dbReference>
<evidence type="ECO:0000256" key="1">
    <source>
        <dbReference type="ARBA" id="ARBA00004167"/>
    </source>
</evidence>
<dbReference type="InterPro" id="IPR008271">
    <property type="entry name" value="Ser/Thr_kinase_AS"/>
</dbReference>
<dbReference type="Gramene" id="TraesPARA_EIv1.0_0158580.1">
    <property type="protein sequence ID" value="TraesPARA_EIv1.0_0158580.1.CDS"/>
    <property type="gene ID" value="TraesPARA_EIv1.0_0158580"/>
</dbReference>
<keyword evidence="4" id="KW-0597">Phosphoprotein</keyword>
<evidence type="ECO:0000256" key="8">
    <source>
        <dbReference type="ARBA" id="ARBA00022777"/>
    </source>
</evidence>
<dbReference type="Gramene" id="TraesMAC1B03G00287750.1">
    <property type="protein sequence ID" value="TraesMAC1B03G00287750.1"/>
    <property type="gene ID" value="TraesMAC1B03G00287750"/>
</dbReference>